<dbReference type="OrthoDB" id="204363at2157"/>
<dbReference type="Gene3D" id="2.160.20.10">
    <property type="entry name" value="Single-stranded right-handed beta-helix, Pectin lyase-like"/>
    <property type="match status" value="1"/>
</dbReference>
<evidence type="ECO:0000313" key="2">
    <source>
        <dbReference type="EMBL" id="RQG98473.1"/>
    </source>
</evidence>
<gene>
    <name evidence="2" type="ORF">EA472_17825</name>
</gene>
<evidence type="ECO:0008006" key="4">
    <source>
        <dbReference type="Google" id="ProtNLM"/>
    </source>
</evidence>
<dbReference type="AlphaFoldDB" id="A0A3N6M4L4"/>
<evidence type="ECO:0000313" key="3">
    <source>
        <dbReference type="Proteomes" id="UP000281431"/>
    </source>
</evidence>
<feature type="compositionally biased region" description="Acidic residues" evidence="1">
    <location>
        <begin position="49"/>
        <end position="61"/>
    </location>
</feature>
<proteinExistence type="predicted"/>
<evidence type="ECO:0000256" key="1">
    <source>
        <dbReference type="SAM" id="MobiDB-lite"/>
    </source>
</evidence>
<accession>A0A3N6M4L4</accession>
<reference evidence="2 3" key="1">
    <citation type="submission" date="2018-10" db="EMBL/GenBank/DDBJ databases">
        <title>Natrarchaeobius chitinivorans gen. nov., sp. nov., and Natrarchaeobius haloalkaliphilus sp. nov., alkaliphilic, chitin-utilizing haloarchaea from hypersaline alkaline lakes.</title>
        <authorList>
            <person name="Sorokin D.Y."/>
            <person name="Elcheninov A.G."/>
            <person name="Kostrikina N.A."/>
            <person name="Bale N.J."/>
            <person name="Sinninghe Damste J.S."/>
            <person name="Khijniak T.V."/>
            <person name="Kublanov I.V."/>
            <person name="Toshchakov S.V."/>
        </authorList>
    </citation>
    <scope>NUCLEOTIDE SEQUENCE [LARGE SCALE GENOMIC DNA]</scope>
    <source>
        <strain evidence="2 3">AArcht7</strain>
    </source>
</reference>
<feature type="compositionally biased region" description="Gly residues" evidence="1">
    <location>
        <begin position="39"/>
        <end position="48"/>
    </location>
</feature>
<dbReference type="Proteomes" id="UP000281431">
    <property type="component" value="Unassembled WGS sequence"/>
</dbReference>
<comment type="caution">
    <text evidence="2">The sequence shown here is derived from an EMBL/GenBank/DDBJ whole genome shotgun (WGS) entry which is preliminary data.</text>
</comment>
<organism evidence="2 3">
    <name type="scientific">Natrarchaeobius chitinivorans</name>
    <dbReference type="NCBI Taxonomy" id="1679083"/>
    <lineage>
        <taxon>Archaea</taxon>
        <taxon>Methanobacteriati</taxon>
        <taxon>Methanobacteriota</taxon>
        <taxon>Stenosarchaea group</taxon>
        <taxon>Halobacteria</taxon>
        <taxon>Halobacteriales</taxon>
        <taxon>Natrialbaceae</taxon>
        <taxon>Natrarchaeobius</taxon>
    </lineage>
</organism>
<sequence length="448" mass="48459">MWELSEFDRLRRRSFVLGSSAAIAGLAGCLDDEPDDSTGNGGGNGDGNGNDDDEGGDDENGESNGGPEPPEPDFVVGSSDEADYETLQEAYDSLESGDVIGLESGRYSVKQSAEYADFEGEILTKTYTYVGASADETVIEIEMPDESSFVVRGNAHFRPEDGAPGFWNATLEIPADLEYTRMGDEGDYEEDEATIDANYCTVNGSFGGPTTAHESVFNDDLSHEIEPVDCRFYGDVSGRSIAGRRCLFYRDLKSRNGYVLDSTIEGTVGLNGVLLRRCELKSGVNVTGSGALEDCVIESKPDSDLAIDIRSAYDAHVTGCEIYGTVRSNQDGSYIDRFELNRFESSARYIVNGAPATSIYLNAFVGGDVSISTDTGDLASFPVDELELYDPERELGNYYSEWEEVHDADEGVLGARTLPGEDGVMDRHPLANPDVEAYAEAAEEADDD</sequence>
<protein>
    <recommendedName>
        <fullName evidence="4">Right-handed parallel beta-helix repeat-containing protein</fullName>
    </recommendedName>
</protein>
<name>A0A3N6M4L4_NATCH</name>
<dbReference type="InterPro" id="IPR011050">
    <property type="entry name" value="Pectin_lyase_fold/virulence"/>
</dbReference>
<dbReference type="EMBL" id="REFZ01000015">
    <property type="protein sequence ID" value="RQG98473.1"/>
    <property type="molecule type" value="Genomic_DNA"/>
</dbReference>
<keyword evidence="3" id="KW-1185">Reference proteome</keyword>
<dbReference type="SUPFAM" id="SSF51126">
    <property type="entry name" value="Pectin lyase-like"/>
    <property type="match status" value="1"/>
</dbReference>
<dbReference type="InterPro" id="IPR012334">
    <property type="entry name" value="Pectin_lyas_fold"/>
</dbReference>
<feature type="region of interest" description="Disordered" evidence="1">
    <location>
        <begin position="28"/>
        <end position="78"/>
    </location>
</feature>